<accession>A0ABV6QBX2</accession>
<dbReference type="InterPro" id="IPR014729">
    <property type="entry name" value="Rossmann-like_a/b/a_fold"/>
</dbReference>
<sequence>MSVEQFALWTGGWDSTFRIIQLYQRDVVIKPIYVIDHNRKSAQKEIETIELLTKKIKERFKDSKGAIHPPIFIKRKNIPSNPYLKFIYKQIKKRQRIGKQYYWLASLAKKYPNLEQCFHKEDRDQLISITELTEIKDETGGKNWEVNPKKMGFLKRQLFKNVRFPLCYISKLEMKSQAEEQGFIDILNATWFCHRSGDKPCGECAPCKQYVIDGFGYRLK</sequence>
<evidence type="ECO:0008006" key="3">
    <source>
        <dbReference type="Google" id="ProtNLM"/>
    </source>
</evidence>
<organism evidence="1 2">
    <name type="scientific">Winogradskyella pulchriflava</name>
    <dbReference type="NCBI Taxonomy" id="1110688"/>
    <lineage>
        <taxon>Bacteria</taxon>
        <taxon>Pseudomonadati</taxon>
        <taxon>Bacteroidota</taxon>
        <taxon>Flavobacteriia</taxon>
        <taxon>Flavobacteriales</taxon>
        <taxon>Flavobacteriaceae</taxon>
        <taxon>Winogradskyella</taxon>
    </lineage>
</organism>
<dbReference type="RefSeq" id="WP_386064545.1">
    <property type="nucleotide sequence ID" value="NZ_JBHLTQ010000006.1"/>
</dbReference>
<dbReference type="Proteomes" id="UP001589832">
    <property type="component" value="Unassembled WGS sequence"/>
</dbReference>
<dbReference type="SUPFAM" id="SSF52402">
    <property type="entry name" value="Adenine nucleotide alpha hydrolases-like"/>
    <property type="match status" value="1"/>
</dbReference>
<dbReference type="Gene3D" id="3.40.50.620">
    <property type="entry name" value="HUPs"/>
    <property type="match status" value="1"/>
</dbReference>
<name>A0ABV6QBX2_9FLAO</name>
<dbReference type="EMBL" id="JBHLTQ010000006">
    <property type="protein sequence ID" value="MFC0605382.1"/>
    <property type="molecule type" value="Genomic_DNA"/>
</dbReference>
<protein>
    <recommendedName>
        <fullName evidence="3">7-cyano-7-deazaguanine synthase</fullName>
    </recommendedName>
</protein>
<evidence type="ECO:0000313" key="2">
    <source>
        <dbReference type="Proteomes" id="UP001589832"/>
    </source>
</evidence>
<proteinExistence type="predicted"/>
<keyword evidence="2" id="KW-1185">Reference proteome</keyword>
<gene>
    <name evidence="1" type="ORF">ACFFGA_12500</name>
</gene>
<evidence type="ECO:0000313" key="1">
    <source>
        <dbReference type="EMBL" id="MFC0605382.1"/>
    </source>
</evidence>
<reference evidence="1 2" key="1">
    <citation type="submission" date="2024-09" db="EMBL/GenBank/DDBJ databases">
        <authorList>
            <person name="Sun Q."/>
            <person name="Mori K."/>
        </authorList>
    </citation>
    <scope>NUCLEOTIDE SEQUENCE [LARGE SCALE GENOMIC DNA]</scope>
    <source>
        <strain evidence="1 2">NCAIM B.02481</strain>
    </source>
</reference>
<comment type="caution">
    <text evidence="1">The sequence shown here is derived from an EMBL/GenBank/DDBJ whole genome shotgun (WGS) entry which is preliminary data.</text>
</comment>